<keyword evidence="3" id="KW-0227">DNA damage</keyword>
<keyword evidence="2" id="KW-0479">Metal-binding</keyword>
<sequence>MTLQPVPTQAELLAALQLQYDWGVDEVLSDIPWNPLEPEIRLQRREVLPAAPVLPAKHSDIAPTSDLSTAVDLAALIEASETLEGVALSRTATHRLAPVFVEGAPFLLIGETPDADEDRSGLLFQGRAGDLLDKMLGSIGFARSEISMAPAVPWRPPGGRSVTDLELRACVPLLHRTIALCRPQIIITMGATPARMLMGEQTMLSRIRGRWAEVSIPGLANRVHVLPLNHPLQLAASPTMRRNAWSDLLVLVEKLDDSKRVRI</sequence>
<dbReference type="InterPro" id="IPR005122">
    <property type="entry name" value="Uracil-DNA_glycosylase-like"/>
</dbReference>
<dbReference type="SMART" id="SM00987">
    <property type="entry name" value="UreE_C"/>
    <property type="match status" value="1"/>
</dbReference>
<evidence type="ECO:0000256" key="4">
    <source>
        <dbReference type="ARBA" id="ARBA00022801"/>
    </source>
</evidence>
<dbReference type="Proteomes" id="UP000321230">
    <property type="component" value="Unassembled WGS sequence"/>
</dbReference>
<evidence type="ECO:0000256" key="2">
    <source>
        <dbReference type="ARBA" id="ARBA00022723"/>
    </source>
</evidence>
<dbReference type="RefSeq" id="WP_186819549.1">
    <property type="nucleotide sequence ID" value="NZ_BEYS01000002.1"/>
</dbReference>
<dbReference type="PANTHER" id="PTHR33693:SF1">
    <property type="entry name" value="TYPE-4 URACIL-DNA GLYCOSYLASE"/>
    <property type="match status" value="1"/>
</dbReference>
<keyword evidence="1" id="KW-0004">4Fe-4S</keyword>
<dbReference type="GO" id="GO:0006281">
    <property type="term" value="P:DNA repair"/>
    <property type="evidence" value="ECO:0007669"/>
    <property type="project" value="UniProtKB-KW"/>
</dbReference>
<evidence type="ECO:0000256" key="1">
    <source>
        <dbReference type="ARBA" id="ARBA00022485"/>
    </source>
</evidence>
<organism evidence="9 10">
    <name type="scientific">Gluconobacter wancherniae NBRC 103581</name>
    <dbReference type="NCBI Taxonomy" id="656744"/>
    <lineage>
        <taxon>Bacteria</taxon>
        <taxon>Pseudomonadati</taxon>
        <taxon>Pseudomonadota</taxon>
        <taxon>Alphaproteobacteria</taxon>
        <taxon>Acetobacterales</taxon>
        <taxon>Acetobacteraceae</taxon>
        <taxon>Gluconobacter</taxon>
    </lineage>
</organism>
<dbReference type="InterPro" id="IPR036895">
    <property type="entry name" value="Uracil-DNA_glycosylase-like_sf"/>
</dbReference>
<dbReference type="SUPFAM" id="SSF52141">
    <property type="entry name" value="Uracil-DNA glycosylase-like"/>
    <property type="match status" value="1"/>
</dbReference>
<keyword evidence="10" id="KW-1185">Reference proteome</keyword>
<dbReference type="PANTHER" id="PTHR33693">
    <property type="entry name" value="TYPE-5 URACIL-DNA GLYCOSYLASE"/>
    <property type="match status" value="1"/>
</dbReference>
<evidence type="ECO:0000256" key="3">
    <source>
        <dbReference type="ARBA" id="ARBA00022763"/>
    </source>
</evidence>
<dbReference type="AlphaFoldDB" id="A0A511B118"/>
<feature type="domain" description="Uracil-DNA glycosylase-like" evidence="8">
    <location>
        <begin position="97"/>
        <end position="249"/>
    </location>
</feature>
<dbReference type="SMART" id="SM00986">
    <property type="entry name" value="UDG"/>
    <property type="match status" value="1"/>
</dbReference>
<dbReference type="GO" id="GO:0097506">
    <property type="term" value="F:deaminated base DNA N-glycosylase activity"/>
    <property type="evidence" value="ECO:0007669"/>
    <property type="project" value="UniProtKB-ARBA"/>
</dbReference>
<evidence type="ECO:0000313" key="10">
    <source>
        <dbReference type="Proteomes" id="UP000321230"/>
    </source>
</evidence>
<comment type="caution">
    <text evidence="9">The sequence shown here is derived from an EMBL/GenBank/DDBJ whole genome shotgun (WGS) entry which is preliminary data.</text>
</comment>
<keyword evidence="7" id="KW-0234">DNA repair</keyword>
<keyword evidence="4" id="KW-0378">Hydrolase</keyword>
<dbReference type="GO" id="GO:0051539">
    <property type="term" value="F:4 iron, 4 sulfur cluster binding"/>
    <property type="evidence" value="ECO:0007669"/>
    <property type="project" value="UniProtKB-KW"/>
</dbReference>
<name>A0A511B118_9PROT</name>
<gene>
    <name evidence="9" type="ORF">GWA01_19290</name>
</gene>
<keyword evidence="6" id="KW-0411">Iron-sulfur</keyword>
<accession>A0A511B118</accession>
<evidence type="ECO:0000256" key="7">
    <source>
        <dbReference type="ARBA" id="ARBA00023204"/>
    </source>
</evidence>
<dbReference type="Gene3D" id="3.40.470.10">
    <property type="entry name" value="Uracil-DNA glycosylase-like domain"/>
    <property type="match status" value="1"/>
</dbReference>
<dbReference type="InterPro" id="IPR051536">
    <property type="entry name" value="UDG_Type-4/5"/>
</dbReference>
<reference evidence="9 10" key="1">
    <citation type="submission" date="2019-07" db="EMBL/GenBank/DDBJ databases">
        <title>Whole genome shotgun sequence of Gluconobacter wancherniae NBRC 103581.</title>
        <authorList>
            <person name="Hosoyama A."/>
            <person name="Uohara A."/>
            <person name="Ohji S."/>
            <person name="Ichikawa N."/>
        </authorList>
    </citation>
    <scope>NUCLEOTIDE SEQUENCE [LARGE SCALE GENOMIC DNA]</scope>
    <source>
        <strain evidence="9 10">NBRC 103581</strain>
    </source>
</reference>
<evidence type="ECO:0000259" key="8">
    <source>
        <dbReference type="SMART" id="SM00986"/>
    </source>
</evidence>
<evidence type="ECO:0000313" key="9">
    <source>
        <dbReference type="EMBL" id="GEK94159.1"/>
    </source>
</evidence>
<keyword evidence="5" id="KW-0408">Iron</keyword>
<proteinExistence type="predicted"/>
<dbReference type="CDD" id="cd10030">
    <property type="entry name" value="UDG-F4_TTUDGA_SPO1dp_like"/>
    <property type="match status" value="1"/>
</dbReference>
<dbReference type="EMBL" id="BJUZ01000002">
    <property type="protein sequence ID" value="GEK94159.1"/>
    <property type="molecule type" value="Genomic_DNA"/>
</dbReference>
<evidence type="ECO:0000256" key="6">
    <source>
        <dbReference type="ARBA" id="ARBA00023014"/>
    </source>
</evidence>
<protein>
    <recommendedName>
        <fullName evidence="8">Uracil-DNA glycosylase-like domain-containing protein</fullName>
    </recommendedName>
</protein>
<dbReference type="Pfam" id="PF03167">
    <property type="entry name" value="UDG"/>
    <property type="match status" value="1"/>
</dbReference>
<dbReference type="GO" id="GO:0046872">
    <property type="term" value="F:metal ion binding"/>
    <property type="evidence" value="ECO:0007669"/>
    <property type="project" value="UniProtKB-KW"/>
</dbReference>
<evidence type="ECO:0000256" key="5">
    <source>
        <dbReference type="ARBA" id="ARBA00023004"/>
    </source>
</evidence>